<organism evidence="2">
    <name type="scientific">Arundo donax</name>
    <name type="common">Giant reed</name>
    <name type="synonym">Donax arundinaceus</name>
    <dbReference type="NCBI Taxonomy" id="35708"/>
    <lineage>
        <taxon>Eukaryota</taxon>
        <taxon>Viridiplantae</taxon>
        <taxon>Streptophyta</taxon>
        <taxon>Embryophyta</taxon>
        <taxon>Tracheophyta</taxon>
        <taxon>Spermatophyta</taxon>
        <taxon>Magnoliopsida</taxon>
        <taxon>Liliopsida</taxon>
        <taxon>Poales</taxon>
        <taxon>Poaceae</taxon>
        <taxon>PACMAD clade</taxon>
        <taxon>Arundinoideae</taxon>
        <taxon>Arundineae</taxon>
        <taxon>Arundo</taxon>
    </lineage>
</organism>
<reference evidence="2" key="1">
    <citation type="submission" date="2014-09" db="EMBL/GenBank/DDBJ databases">
        <authorList>
            <person name="Magalhaes I.L.F."/>
            <person name="Oliveira U."/>
            <person name="Santos F.R."/>
            <person name="Vidigal T.H.D.A."/>
            <person name="Brescovit A.D."/>
            <person name="Santos A.J."/>
        </authorList>
    </citation>
    <scope>NUCLEOTIDE SEQUENCE</scope>
    <source>
        <tissue evidence="2">Shoot tissue taken approximately 20 cm above the soil surface</tissue>
    </source>
</reference>
<name>A0A0A9BHI4_ARUDO</name>
<evidence type="ECO:0000313" key="2">
    <source>
        <dbReference type="EMBL" id="JAD62826.1"/>
    </source>
</evidence>
<feature type="compositionally biased region" description="Pro residues" evidence="1">
    <location>
        <begin position="88"/>
        <end position="101"/>
    </location>
</feature>
<sequence>MNIHFLRKLSNSGSILFVSFSVYIHFTTERDSIHSEKKKAYILLLPHGTSSSKKKVHQTKGRHTVYNQHGPSLPAPLLDGRAHHEPGWPSPPGHTSQAPPPSLTLGCLFPLGVC</sequence>
<feature type="region of interest" description="Disordered" evidence="1">
    <location>
        <begin position="52"/>
        <end position="101"/>
    </location>
</feature>
<accession>A0A0A9BHI4</accession>
<reference evidence="2" key="2">
    <citation type="journal article" date="2015" name="Data Brief">
        <title>Shoot transcriptome of the giant reed, Arundo donax.</title>
        <authorList>
            <person name="Barrero R.A."/>
            <person name="Guerrero F.D."/>
            <person name="Moolhuijzen P."/>
            <person name="Goolsby J.A."/>
            <person name="Tidwell J."/>
            <person name="Bellgard S.E."/>
            <person name="Bellgard M.I."/>
        </authorList>
    </citation>
    <scope>NUCLEOTIDE SEQUENCE</scope>
    <source>
        <tissue evidence="2">Shoot tissue taken approximately 20 cm above the soil surface</tissue>
    </source>
</reference>
<proteinExistence type="predicted"/>
<dbReference type="EMBL" id="GBRH01235069">
    <property type="protein sequence ID" value="JAD62826.1"/>
    <property type="molecule type" value="Transcribed_RNA"/>
</dbReference>
<dbReference type="AlphaFoldDB" id="A0A0A9BHI4"/>
<protein>
    <submittedName>
        <fullName evidence="2">Uncharacterized protein</fullName>
    </submittedName>
</protein>
<feature type="compositionally biased region" description="Basic residues" evidence="1">
    <location>
        <begin position="52"/>
        <end position="63"/>
    </location>
</feature>
<evidence type="ECO:0000256" key="1">
    <source>
        <dbReference type="SAM" id="MobiDB-lite"/>
    </source>
</evidence>